<evidence type="ECO:0000313" key="11">
    <source>
        <dbReference type="EMBL" id="CAA7268848.1"/>
    </source>
</evidence>
<feature type="compositionally biased region" description="Low complexity" evidence="8">
    <location>
        <begin position="528"/>
        <end position="550"/>
    </location>
</feature>
<dbReference type="Proteomes" id="UP000467700">
    <property type="component" value="Unassembled WGS sequence"/>
</dbReference>
<comment type="caution">
    <text evidence="11">The sequence shown here is derived from an EMBL/GenBank/DDBJ whole genome shotgun (WGS) entry which is preliminary data.</text>
</comment>
<dbReference type="SUPFAM" id="SSF75304">
    <property type="entry name" value="Amidase signature (AS) enzymes"/>
    <property type="match status" value="1"/>
</dbReference>
<keyword evidence="5" id="KW-0378">Hydrolase</keyword>
<dbReference type="FunFam" id="3.10.20.10:FF:000002">
    <property type="entry name" value="60S ribosomal protein L18a"/>
    <property type="match status" value="1"/>
</dbReference>
<evidence type="ECO:0000256" key="4">
    <source>
        <dbReference type="ARBA" id="ARBA00012922"/>
    </source>
</evidence>
<evidence type="ECO:0000256" key="1">
    <source>
        <dbReference type="ARBA" id="ARBA00001311"/>
    </source>
</evidence>
<evidence type="ECO:0000256" key="3">
    <source>
        <dbReference type="ARBA" id="ARBA00009362"/>
    </source>
</evidence>
<keyword evidence="12" id="KW-1185">Reference proteome</keyword>
<dbReference type="OrthoDB" id="6428749at2759"/>
<dbReference type="FunFam" id="3.90.1300.10:FF:000003">
    <property type="entry name" value="Amidase signature enzyme"/>
    <property type="match status" value="1"/>
</dbReference>
<dbReference type="GO" id="GO:0006412">
    <property type="term" value="P:translation"/>
    <property type="evidence" value="ECO:0007669"/>
    <property type="project" value="InterPro"/>
</dbReference>
<comment type="similarity">
    <text evidence="3">Belongs to the eukaryotic ribosomal protein eL20 family.</text>
</comment>
<reference evidence="11 12" key="1">
    <citation type="submission" date="2020-01" db="EMBL/GenBank/DDBJ databases">
        <authorList>
            <person name="Gupta K D."/>
        </authorList>
    </citation>
    <scope>NUCLEOTIDE SEQUENCE [LARGE SCALE GENOMIC DNA]</scope>
</reference>
<evidence type="ECO:0000256" key="8">
    <source>
        <dbReference type="SAM" id="MobiDB-lite"/>
    </source>
</evidence>
<evidence type="ECO:0000259" key="9">
    <source>
        <dbReference type="Pfam" id="PF01425"/>
    </source>
</evidence>
<dbReference type="GO" id="GO:1990904">
    <property type="term" value="C:ribonucleoprotein complex"/>
    <property type="evidence" value="ECO:0007669"/>
    <property type="project" value="UniProtKB-KW"/>
</dbReference>
<dbReference type="Gene3D" id="3.10.20.10">
    <property type="match status" value="2"/>
</dbReference>
<dbReference type="GO" id="GO:0004040">
    <property type="term" value="F:amidase activity"/>
    <property type="evidence" value="ECO:0007669"/>
    <property type="project" value="UniProtKB-EC"/>
</dbReference>
<accession>A0A8S0WAN9</accession>
<dbReference type="Gene3D" id="3.90.1300.10">
    <property type="entry name" value="Amidase signature (AS) domain"/>
    <property type="match status" value="1"/>
</dbReference>
<dbReference type="InterPro" id="IPR028877">
    <property type="entry name" value="Ribosomal_eL20"/>
</dbReference>
<feature type="domain" description="Large ribosomal subunit protein eL20" evidence="10">
    <location>
        <begin position="552"/>
        <end position="674"/>
    </location>
</feature>
<dbReference type="InterPro" id="IPR023573">
    <property type="entry name" value="Ribosomal_eL20_dom"/>
</dbReference>
<sequence length="719" mass="80614">MLFAWLAHRRACQTKQEERGARIKDLAPSFHEPLDTTDKAVLEQPIGALVEDVRTGRRDPVDILTAYSKKALKAHEATNCLTEILISSAVDWAKDCNKEGPLAGVPISLKDTVNVQGWDSCIGYSAWVGKPAQKDSALIRLLHDAGAVPFVKTNIPITLLTFESYSDVFGRTTNPHSDKKHSAGGSTGGEAALLAYGGSRIGIGTDVAGSVRIPAHYSGIYTIKASTGRFPKTGNTTSIPGQEGIPAVYSPMARTLRDLEYFWKAVVGMKPWEYDPTCHPIPWRSIELKNVRWGVMWDDGVVAASPACKRALQTVVETLRKNGHEVVDVTPPSPYEALRIGSALILADGGEAIISPMRPFESNDLGVAQAVHMLRIPSFLRKLYTLYVRYIKRDEIYAGLLDGWRAKSVSEFYPLVAEREAYKVKWWDWWKAQELDFILCVPNALPAVPNDGMKDGFPACGYTFLFNVLDYSAGVLPVIHVDHGLDALPPFRARNNVEKRAYRQYDSEGVGKLCRYAGISNQHEQTRLPSSTEILPSSSTSSRHPSSTTMPLQEYQVVGRHLPTESDPTPKIYRMRIFAPNEVVAKSRFWYFLRQLKKVKKASGEIIGVNVIHEKKPLKVKNFGIWLRYDSRSGTHNMYKEFRDLTRADAVKSLYQDMAARHRARFRSIHILRVVEIQKTEDVRRPYIKQLLTPGLKFPLPHRVAKSRSTFVANRPVTF</sequence>
<dbReference type="SUPFAM" id="SSF160374">
    <property type="entry name" value="RplX-like"/>
    <property type="match status" value="1"/>
</dbReference>
<keyword evidence="6" id="KW-0689">Ribosomal protein</keyword>
<dbReference type="Pfam" id="PF01775">
    <property type="entry name" value="Ribosomal_L18A"/>
    <property type="match status" value="1"/>
</dbReference>
<dbReference type="AlphaFoldDB" id="A0A8S0WAN9"/>
<evidence type="ECO:0000259" key="10">
    <source>
        <dbReference type="Pfam" id="PF01775"/>
    </source>
</evidence>
<dbReference type="EC" id="3.5.1.4" evidence="4"/>
<evidence type="ECO:0000256" key="7">
    <source>
        <dbReference type="ARBA" id="ARBA00023274"/>
    </source>
</evidence>
<proteinExistence type="inferred from homology"/>
<keyword evidence="7" id="KW-0687">Ribonucleoprotein</keyword>
<protein>
    <recommendedName>
        <fullName evidence="4">amidase</fullName>
        <ecNumber evidence="4">3.5.1.4</ecNumber>
    </recommendedName>
</protein>
<dbReference type="InterPro" id="IPR036928">
    <property type="entry name" value="AS_sf"/>
</dbReference>
<organism evidence="11 12">
    <name type="scientific">Cyclocybe aegerita</name>
    <name type="common">Black poplar mushroom</name>
    <name type="synonym">Agrocybe aegerita</name>
    <dbReference type="NCBI Taxonomy" id="1973307"/>
    <lineage>
        <taxon>Eukaryota</taxon>
        <taxon>Fungi</taxon>
        <taxon>Dikarya</taxon>
        <taxon>Basidiomycota</taxon>
        <taxon>Agaricomycotina</taxon>
        <taxon>Agaricomycetes</taxon>
        <taxon>Agaricomycetidae</taxon>
        <taxon>Agaricales</taxon>
        <taxon>Agaricineae</taxon>
        <taxon>Bolbitiaceae</taxon>
        <taxon>Cyclocybe</taxon>
    </lineage>
</organism>
<evidence type="ECO:0000256" key="5">
    <source>
        <dbReference type="ARBA" id="ARBA00022801"/>
    </source>
</evidence>
<dbReference type="FunFam" id="3.10.20.10:FF:000001">
    <property type="entry name" value="60S ribosomal protein L18a"/>
    <property type="match status" value="1"/>
</dbReference>
<dbReference type="InterPro" id="IPR023631">
    <property type="entry name" value="Amidase_dom"/>
</dbReference>
<feature type="domain" description="Amidase" evidence="9">
    <location>
        <begin position="62"/>
        <end position="488"/>
    </location>
</feature>
<evidence type="ECO:0000256" key="6">
    <source>
        <dbReference type="ARBA" id="ARBA00022980"/>
    </source>
</evidence>
<dbReference type="GO" id="GO:0003735">
    <property type="term" value="F:structural constituent of ribosome"/>
    <property type="evidence" value="ECO:0007669"/>
    <property type="project" value="InterPro"/>
</dbReference>
<name>A0A8S0WAN9_CYCAE</name>
<gene>
    <name evidence="11" type="ORF">AAE3_LOCUS11106</name>
</gene>
<dbReference type="HAMAP" id="MF_00273">
    <property type="entry name" value="Ribosomal_eL20"/>
    <property type="match status" value="1"/>
</dbReference>
<dbReference type="PANTHER" id="PTHR46072:SF10">
    <property type="entry name" value="ACETAMIDASE"/>
    <property type="match status" value="1"/>
</dbReference>
<evidence type="ECO:0000313" key="12">
    <source>
        <dbReference type="Proteomes" id="UP000467700"/>
    </source>
</evidence>
<dbReference type="PANTHER" id="PTHR46072">
    <property type="entry name" value="AMIDASE-RELATED-RELATED"/>
    <property type="match status" value="1"/>
</dbReference>
<feature type="region of interest" description="Disordered" evidence="8">
    <location>
        <begin position="524"/>
        <end position="550"/>
    </location>
</feature>
<comment type="similarity">
    <text evidence="2">Belongs to the amidase family.</text>
</comment>
<evidence type="ECO:0000256" key="2">
    <source>
        <dbReference type="ARBA" id="ARBA00009199"/>
    </source>
</evidence>
<dbReference type="EMBL" id="CACVBS010000071">
    <property type="protein sequence ID" value="CAA7268848.1"/>
    <property type="molecule type" value="Genomic_DNA"/>
</dbReference>
<dbReference type="GO" id="GO:0005840">
    <property type="term" value="C:ribosome"/>
    <property type="evidence" value="ECO:0007669"/>
    <property type="project" value="UniProtKB-KW"/>
</dbReference>
<comment type="catalytic activity">
    <reaction evidence="1">
        <text>a monocarboxylic acid amide + H2O = a monocarboxylate + NH4(+)</text>
        <dbReference type="Rhea" id="RHEA:12020"/>
        <dbReference type="ChEBI" id="CHEBI:15377"/>
        <dbReference type="ChEBI" id="CHEBI:28938"/>
        <dbReference type="ChEBI" id="CHEBI:35757"/>
        <dbReference type="ChEBI" id="CHEBI:83628"/>
        <dbReference type="EC" id="3.5.1.4"/>
    </reaction>
</comment>
<dbReference type="Pfam" id="PF01425">
    <property type="entry name" value="Amidase"/>
    <property type="match status" value="1"/>
</dbReference>